<keyword evidence="3" id="KW-0732">Signal</keyword>
<dbReference type="Gene3D" id="3.40.33.10">
    <property type="entry name" value="CAP"/>
    <property type="match status" value="1"/>
</dbReference>
<keyword evidence="6" id="KW-1185">Reference proteome</keyword>
<dbReference type="PANTHER" id="PTHR31157:SF1">
    <property type="entry name" value="SCP DOMAIN-CONTAINING PROTEIN"/>
    <property type="match status" value="1"/>
</dbReference>
<feature type="compositionally biased region" description="Low complexity" evidence="1">
    <location>
        <begin position="241"/>
        <end position="262"/>
    </location>
</feature>
<accession>A0A448KE68</accession>
<reference evidence="5 6" key="1">
    <citation type="submission" date="2018-12" db="EMBL/GenBank/DDBJ databases">
        <authorList>
            <consortium name="Pathogen Informatics"/>
        </authorList>
    </citation>
    <scope>NUCLEOTIDE SEQUENCE [LARGE SCALE GENOMIC DNA]</scope>
    <source>
        <strain evidence="5 6">NCTC11923</strain>
    </source>
</reference>
<dbReference type="STRING" id="1278298.GCA_000428685_00319"/>
<feature type="region of interest" description="Disordered" evidence="1">
    <location>
        <begin position="177"/>
        <end position="299"/>
    </location>
</feature>
<keyword evidence="2" id="KW-1133">Transmembrane helix</keyword>
<feature type="compositionally biased region" description="Low complexity" evidence="1">
    <location>
        <begin position="272"/>
        <end position="299"/>
    </location>
</feature>
<dbReference type="RefSeq" id="WP_026427398.1">
    <property type="nucleotide sequence ID" value="NZ_CBCRWE010000008.1"/>
</dbReference>
<evidence type="ECO:0000256" key="1">
    <source>
        <dbReference type="SAM" id="MobiDB-lite"/>
    </source>
</evidence>
<dbReference type="PANTHER" id="PTHR31157">
    <property type="entry name" value="SCP DOMAIN-CONTAINING PROTEIN"/>
    <property type="match status" value="1"/>
</dbReference>
<sequence>MITKRVIAAAALAVMPLSLTVPAHAAPVDSGVQSSILPGAVSAEGARHAQTILTRVNELRTSKGLTPVTRYTQLDTVAQNWSEQMAASRTMEHNPTYAESYPKGWTSASENVAMRSSASNEDIGEELFKQWLNSPGHYENMVSPDANSIGIGIAQDSTGAWYATQNFAAYQNASAAGLTQSGGSGSSNSSSNGGSQDSPAPSPQTTTEPAPQQDAPSEAPSAPSTQDAPEPEPTASGTTGAPESDTPSPSPTAPATSQAPSTQDASPRTDDQLTGSQAAATSTTAPAAAGASSPGRSLARTGPSIAVALLVPGLVGVGLVLLLRRRRHS</sequence>
<evidence type="ECO:0000313" key="6">
    <source>
        <dbReference type="Proteomes" id="UP000276899"/>
    </source>
</evidence>
<dbReference type="EMBL" id="LR134363">
    <property type="protein sequence ID" value="VEG75225.1"/>
    <property type="molecule type" value="Genomic_DNA"/>
</dbReference>
<organism evidence="5 6">
    <name type="scientific">Actinomyces slackii</name>
    <dbReference type="NCBI Taxonomy" id="52774"/>
    <lineage>
        <taxon>Bacteria</taxon>
        <taxon>Bacillati</taxon>
        <taxon>Actinomycetota</taxon>
        <taxon>Actinomycetes</taxon>
        <taxon>Actinomycetales</taxon>
        <taxon>Actinomycetaceae</taxon>
        <taxon>Actinomyces</taxon>
    </lineage>
</organism>
<evidence type="ECO:0000313" key="5">
    <source>
        <dbReference type="EMBL" id="VEG75225.1"/>
    </source>
</evidence>
<feature type="transmembrane region" description="Helical" evidence="2">
    <location>
        <begin position="305"/>
        <end position="323"/>
    </location>
</feature>
<evidence type="ECO:0000256" key="2">
    <source>
        <dbReference type="SAM" id="Phobius"/>
    </source>
</evidence>
<protein>
    <submittedName>
        <fullName evidence="5">Uncharacterized protein, YkwD family</fullName>
    </submittedName>
</protein>
<dbReference type="CDD" id="cd05379">
    <property type="entry name" value="CAP_bacterial"/>
    <property type="match status" value="1"/>
</dbReference>
<dbReference type="SMART" id="SM00198">
    <property type="entry name" value="SCP"/>
    <property type="match status" value="1"/>
</dbReference>
<name>A0A448KE68_9ACTO</name>
<evidence type="ECO:0000259" key="4">
    <source>
        <dbReference type="SMART" id="SM00198"/>
    </source>
</evidence>
<keyword evidence="2" id="KW-0472">Membrane</keyword>
<evidence type="ECO:0000256" key="3">
    <source>
        <dbReference type="SAM" id="SignalP"/>
    </source>
</evidence>
<keyword evidence="2" id="KW-0812">Transmembrane</keyword>
<dbReference type="KEGG" id="asla:NCTC11923_01884"/>
<dbReference type="SUPFAM" id="SSF55797">
    <property type="entry name" value="PR-1-like"/>
    <property type="match status" value="1"/>
</dbReference>
<feature type="chain" id="PRO_5019007025" evidence="3">
    <location>
        <begin position="26"/>
        <end position="329"/>
    </location>
</feature>
<proteinExistence type="predicted"/>
<feature type="compositionally biased region" description="Polar residues" evidence="1">
    <location>
        <begin position="196"/>
        <end position="210"/>
    </location>
</feature>
<feature type="domain" description="SCP" evidence="4">
    <location>
        <begin position="47"/>
        <end position="175"/>
    </location>
</feature>
<dbReference type="InterPro" id="IPR014044">
    <property type="entry name" value="CAP_dom"/>
</dbReference>
<dbReference type="Proteomes" id="UP000276899">
    <property type="component" value="Chromosome"/>
</dbReference>
<gene>
    <name evidence="5" type="ORF">NCTC11923_01884</name>
</gene>
<dbReference type="InterPro" id="IPR035940">
    <property type="entry name" value="CAP_sf"/>
</dbReference>
<feature type="compositionally biased region" description="Low complexity" evidence="1">
    <location>
        <begin position="186"/>
        <end position="195"/>
    </location>
</feature>
<feature type="signal peptide" evidence="3">
    <location>
        <begin position="1"/>
        <end position="25"/>
    </location>
</feature>
<dbReference type="Pfam" id="PF00188">
    <property type="entry name" value="CAP"/>
    <property type="match status" value="1"/>
</dbReference>
<dbReference type="AlphaFoldDB" id="A0A448KE68"/>